<protein>
    <recommendedName>
        <fullName evidence="5">Tubulin like</fullName>
    </recommendedName>
</protein>
<feature type="coiled-coil region" evidence="1">
    <location>
        <begin position="357"/>
        <end position="398"/>
    </location>
</feature>
<dbReference type="Pfam" id="PF13809">
    <property type="entry name" value="Tubulin_2"/>
    <property type="match status" value="1"/>
</dbReference>
<dbReference type="RefSeq" id="WP_229572357.1">
    <property type="nucleotide sequence ID" value="NZ_AP025226.1"/>
</dbReference>
<feature type="transmembrane region" description="Helical" evidence="2">
    <location>
        <begin position="173"/>
        <end position="193"/>
    </location>
</feature>
<organism evidence="3 4">
    <name type="scientific">Saccharolobus caldissimus</name>
    <dbReference type="NCBI Taxonomy" id="1702097"/>
    <lineage>
        <taxon>Archaea</taxon>
        <taxon>Thermoproteota</taxon>
        <taxon>Thermoprotei</taxon>
        <taxon>Sulfolobales</taxon>
        <taxon>Sulfolobaceae</taxon>
        <taxon>Saccharolobus</taxon>
    </lineage>
</organism>
<evidence type="ECO:0000313" key="4">
    <source>
        <dbReference type="Proteomes" id="UP001319921"/>
    </source>
</evidence>
<proteinExistence type="predicted"/>
<accession>A0AAQ4CRR3</accession>
<evidence type="ECO:0000313" key="3">
    <source>
        <dbReference type="EMBL" id="BDB98494.1"/>
    </source>
</evidence>
<name>A0AAQ4CRR3_9CREN</name>
<dbReference type="KEGG" id="scas:SACC_15110"/>
<keyword evidence="1" id="KW-0175">Coiled coil</keyword>
<dbReference type="EMBL" id="AP025226">
    <property type="protein sequence ID" value="BDB98494.1"/>
    <property type="molecule type" value="Genomic_DNA"/>
</dbReference>
<evidence type="ECO:0008006" key="5">
    <source>
        <dbReference type="Google" id="ProtNLM"/>
    </source>
</evidence>
<dbReference type="GeneID" id="68866237"/>
<gene>
    <name evidence="3" type="ORF">SACC_15110</name>
</gene>
<keyword evidence="4" id="KW-1185">Reference proteome</keyword>
<dbReference type="InterPro" id="IPR036525">
    <property type="entry name" value="Tubulin/FtsZ_GTPase_sf"/>
</dbReference>
<dbReference type="SUPFAM" id="SSF52490">
    <property type="entry name" value="Tubulin nucleotide-binding domain-like"/>
    <property type="match status" value="1"/>
</dbReference>
<dbReference type="AlphaFoldDB" id="A0AAQ4CRR3"/>
<sequence>MDKINKAKELHETALRDPDLIITALDKKPEIPEIIRPNVNYVVIGLGGTGTALLEVLIDYLVSKNIIKEDGINPFLFVAFDTNQASIARLRKKYEYTPVGKLLYTFNNFEALTTANIISHNPWLAGLSVDVIQGSGMKRAIGYASYNTVKEAMMEDILRRLSDLIARTRTNRIFLIVFTALGGGTGSGSFIHFTKDFIGRLSKITGDSEPYVMGFGVLPRGNEGKLFHVNAFAAIKEMQFILKNGIRSKDEKANRGAENTINLVNPFLAFFLISRDRPVRDIDTNIAIGLARFISDIGTSGVVEANQQSKYTETFDLGDIRTKAAMSPDSFFTFSRYDIYFPASRLSWYKNVGIIVVNDINSRYTKLREELNEISRLLSEYKDNVSKFLANLDKLNNTVKSMTAKVYRRWSNRIGEMHTELLKWRAEVVEGGSISPKNLETPLNTINSSTEENVESIVILKRRIDEFNEIVKEEESFLKSPPASQIEYVFPVRELENFNVSQLSTEKASLYRLIEEYRKKDEFLRALADLKAPLGSVGQTMANIDYQRINVPIPVTTEAKEFISKYNSGLIKQNAVVSPDIASVLMVTASMQDNINVNDFPNPETLKQALESKTHNPDAKMGYINSKRFSISTYHIINGVYIWRISRNTPPILKDLTYLMEDYEDIKNKNFDELIYHHTLFYNDPQTFEALTGEQVANLSPNQAARRIIEFWANYNPELEYLNIWGIIELSSIYSDLKIINNNIDNLMELLDGAIKSLQRGVTNVDVVKVKKYLDAITSAKLPSSENVKAIYEANKIANKEEVNRGLKEIADLSLQTLSKLEDIKAKYGQKWIDDLNKLKKESTDYGVNRIIQTLINYTDMLITKSESLSEELNKFVESITLE</sequence>
<dbReference type="Gene3D" id="3.40.50.1440">
    <property type="entry name" value="Tubulin/FtsZ, GTPase domain"/>
    <property type="match status" value="1"/>
</dbReference>
<dbReference type="Proteomes" id="UP001319921">
    <property type="component" value="Chromosome"/>
</dbReference>
<evidence type="ECO:0000256" key="1">
    <source>
        <dbReference type="SAM" id="Coils"/>
    </source>
</evidence>
<keyword evidence="2" id="KW-0472">Membrane</keyword>
<evidence type="ECO:0000256" key="2">
    <source>
        <dbReference type="SAM" id="Phobius"/>
    </source>
</evidence>
<dbReference type="InterPro" id="IPR025904">
    <property type="entry name" value="Tubulin-like"/>
</dbReference>
<keyword evidence="2" id="KW-0812">Transmembrane</keyword>
<reference evidence="3 4" key="1">
    <citation type="journal article" date="2022" name="Microbiol. Resour. Announc.">
        <title>Complete Genome Sequence of the Hyperthermophilic and Acidophilic Archaeon Saccharolobus caldissimus Strain HS-3T.</title>
        <authorList>
            <person name="Sakai H.D."/>
            <person name="Kurosawa N."/>
        </authorList>
    </citation>
    <scope>NUCLEOTIDE SEQUENCE [LARGE SCALE GENOMIC DNA]</scope>
    <source>
        <strain evidence="3 4">JCM32116</strain>
    </source>
</reference>
<keyword evidence="2" id="KW-1133">Transmembrane helix</keyword>